<comment type="caution">
    <text evidence="11">The sequence shown here is derived from an EMBL/GenBank/DDBJ whole genome shotgun (WGS) entry which is preliminary data.</text>
</comment>
<sequence>MYNSPFTVAGMSSSTSSHHAPNTWGSTSTSGTPSFGSTPSFGDSLSQSRSHYQSGYLMSSQNNNVPQGSQRVDEVPVVQTKAKMNHILSRGSTTDFGMDSMFQSSRQRQTLADEDAPPSNSVNDIPNDFSIDSGPANFQPRNTVNEKPQFSTSRRPTNIPSTVQSSQPLYIIVFGYPPDKYSLTVEYFKSLGDSTEADPHTEIVNCFRIGYNDPGDAMRAVRKNGEILGGTWMVGAKWADAAQAEALLGQPRSTLSAAIPQTQSSADINTNNSMNVDEPYPSRSSSNTPAVGTPIKLAPSMAAFRKAPAVSTSASKPITPQHGRMSTSVSTPGANAEVAPSPSKGVLGQVSDLIFGW</sequence>
<dbReference type="PROSITE" id="PS51472">
    <property type="entry name" value="RRM_NUP35"/>
    <property type="match status" value="1"/>
</dbReference>
<dbReference type="GO" id="GO:0005543">
    <property type="term" value="F:phospholipid binding"/>
    <property type="evidence" value="ECO:0007669"/>
    <property type="project" value="TreeGrafter"/>
</dbReference>
<proteinExistence type="predicted"/>
<keyword evidence="5" id="KW-0811">Translocation</keyword>
<dbReference type="InterPro" id="IPR012677">
    <property type="entry name" value="Nucleotide-bd_a/b_plait_sf"/>
</dbReference>
<feature type="region of interest" description="Disordered" evidence="9">
    <location>
        <begin position="261"/>
        <end position="291"/>
    </location>
</feature>
<dbReference type="SUPFAM" id="SSF54928">
    <property type="entry name" value="RNA-binding domain, RBD"/>
    <property type="match status" value="1"/>
</dbReference>
<evidence type="ECO:0000259" key="10">
    <source>
        <dbReference type="PROSITE" id="PS51472"/>
    </source>
</evidence>
<feature type="region of interest" description="Disordered" evidence="9">
    <location>
        <begin position="311"/>
        <end position="345"/>
    </location>
</feature>
<keyword evidence="6 8" id="KW-0906">Nuclear pore complex</keyword>
<evidence type="ECO:0000256" key="7">
    <source>
        <dbReference type="ARBA" id="ARBA00023242"/>
    </source>
</evidence>
<dbReference type="GO" id="GO:0044613">
    <property type="term" value="C:nuclear pore central transport channel"/>
    <property type="evidence" value="ECO:0007669"/>
    <property type="project" value="TreeGrafter"/>
</dbReference>
<feature type="compositionally biased region" description="Polar residues" evidence="9">
    <location>
        <begin position="1"/>
        <end position="24"/>
    </location>
</feature>
<organism evidence="11 12">
    <name type="scientific">Agrocybe pediades</name>
    <dbReference type="NCBI Taxonomy" id="84607"/>
    <lineage>
        <taxon>Eukaryota</taxon>
        <taxon>Fungi</taxon>
        <taxon>Dikarya</taxon>
        <taxon>Basidiomycota</taxon>
        <taxon>Agaricomycotina</taxon>
        <taxon>Agaricomycetes</taxon>
        <taxon>Agaricomycetidae</taxon>
        <taxon>Agaricales</taxon>
        <taxon>Agaricineae</taxon>
        <taxon>Strophariaceae</taxon>
        <taxon>Agrocybe</taxon>
    </lineage>
</organism>
<evidence type="ECO:0000256" key="1">
    <source>
        <dbReference type="ARBA" id="ARBA00004567"/>
    </source>
</evidence>
<dbReference type="AlphaFoldDB" id="A0A8H4QHL0"/>
<dbReference type="InterPro" id="IPR007846">
    <property type="entry name" value="RRM_NUP35_dom"/>
</dbReference>
<dbReference type="GO" id="GO:0017056">
    <property type="term" value="F:structural constituent of nuclear pore"/>
    <property type="evidence" value="ECO:0007669"/>
    <property type="project" value="TreeGrafter"/>
</dbReference>
<evidence type="ECO:0000313" key="11">
    <source>
        <dbReference type="EMBL" id="KAF4610915.1"/>
    </source>
</evidence>
<evidence type="ECO:0000256" key="4">
    <source>
        <dbReference type="ARBA" id="ARBA00022927"/>
    </source>
</evidence>
<evidence type="ECO:0000256" key="8">
    <source>
        <dbReference type="PROSITE-ProRule" id="PRU00804"/>
    </source>
</evidence>
<feature type="region of interest" description="Disordered" evidence="9">
    <location>
        <begin position="1"/>
        <end position="51"/>
    </location>
</feature>
<dbReference type="Pfam" id="PF05172">
    <property type="entry name" value="RRM_Nup35"/>
    <property type="match status" value="1"/>
</dbReference>
<dbReference type="InterPro" id="IPR035979">
    <property type="entry name" value="RBD_domain_sf"/>
</dbReference>
<accession>A0A8H4QHL0</accession>
<dbReference type="PANTHER" id="PTHR21527:SF6">
    <property type="entry name" value="NUCLEOPORIN NUP35"/>
    <property type="match status" value="1"/>
</dbReference>
<keyword evidence="2 8" id="KW-0813">Transport</keyword>
<keyword evidence="4" id="KW-0653">Protein transport</keyword>
<keyword evidence="12" id="KW-1185">Reference proteome</keyword>
<dbReference type="EMBL" id="JAACJL010000058">
    <property type="protein sequence ID" value="KAF4610915.1"/>
    <property type="molecule type" value="Genomic_DNA"/>
</dbReference>
<gene>
    <name evidence="11" type="ORF">D9613_007231</name>
</gene>
<dbReference type="GO" id="GO:0003676">
    <property type="term" value="F:nucleic acid binding"/>
    <property type="evidence" value="ECO:0007669"/>
    <property type="project" value="InterPro"/>
</dbReference>
<evidence type="ECO:0000313" key="12">
    <source>
        <dbReference type="Proteomes" id="UP000521872"/>
    </source>
</evidence>
<dbReference type="Proteomes" id="UP000521872">
    <property type="component" value="Unassembled WGS sequence"/>
</dbReference>
<reference evidence="11 12" key="1">
    <citation type="submission" date="2019-12" db="EMBL/GenBank/DDBJ databases">
        <authorList>
            <person name="Floudas D."/>
            <person name="Bentzer J."/>
            <person name="Ahren D."/>
            <person name="Johansson T."/>
            <person name="Persson P."/>
            <person name="Tunlid A."/>
        </authorList>
    </citation>
    <scope>NUCLEOTIDE SEQUENCE [LARGE SCALE GENOMIC DNA]</scope>
    <source>
        <strain evidence="11 12">CBS 102.39</strain>
    </source>
</reference>
<name>A0A8H4QHL0_9AGAR</name>
<dbReference type="GO" id="GO:0006607">
    <property type="term" value="P:NLS-bearing protein import into nucleus"/>
    <property type="evidence" value="ECO:0007669"/>
    <property type="project" value="TreeGrafter"/>
</dbReference>
<evidence type="ECO:0000256" key="2">
    <source>
        <dbReference type="ARBA" id="ARBA00022448"/>
    </source>
</evidence>
<feature type="region of interest" description="Disordered" evidence="9">
    <location>
        <begin position="134"/>
        <end position="162"/>
    </location>
</feature>
<evidence type="ECO:0000256" key="9">
    <source>
        <dbReference type="SAM" id="MobiDB-lite"/>
    </source>
</evidence>
<feature type="domain" description="RRM Nup35-type" evidence="10">
    <location>
        <begin position="165"/>
        <end position="246"/>
    </location>
</feature>
<keyword evidence="7 8" id="KW-0539">Nucleus</keyword>
<feature type="compositionally biased region" description="Polar residues" evidence="9">
    <location>
        <begin position="139"/>
        <end position="162"/>
    </location>
</feature>
<comment type="subcellular location">
    <subcellularLocation>
        <location evidence="1">Nucleus</location>
        <location evidence="1">Nuclear pore complex</location>
    </subcellularLocation>
</comment>
<feature type="compositionally biased region" description="Polar residues" evidence="9">
    <location>
        <begin position="311"/>
        <end position="333"/>
    </location>
</feature>
<feature type="compositionally biased region" description="Low complexity" evidence="9">
    <location>
        <begin position="25"/>
        <end position="42"/>
    </location>
</feature>
<evidence type="ECO:0000256" key="3">
    <source>
        <dbReference type="ARBA" id="ARBA00022816"/>
    </source>
</evidence>
<dbReference type="Gene3D" id="3.30.70.330">
    <property type="match status" value="1"/>
</dbReference>
<feature type="compositionally biased region" description="Polar residues" evidence="9">
    <location>
        <begin position="261"/>
        <end position="275"/>
    </location>
</feature>
<evidence type="ECO:0000256" key="6">
    <source>
        <dbReference type="ARBA" id="ARBA00023132"/>
    </source>
</evidence>
<feature type="region of interest" description="Disordered" evidence="9">
    <location>
        <begin position="104"/>
        <end position="123"/>
    </location>
</feature>
<dbReference type="PANTHER" id="PTHR21527">
    <property type="entry name" value="NUCLEOPORIN NUP35"/>
    <property type="match status" value="1"/>
</dbReference>
<keyword evidence="3 8" id="KW-0509">mRNA transport</keyword>
<dbReference type="GO" id="GO:0044615">
    <property type="term" value="C:nuclear pore nuclear basket"/>
    <property type="evidence" value="ECO:0007669"/>
    <property type="project" value="TreeGrafter"/>
</dbReference>
<evidence type="ECO:0000256" key="5">
    <source>
        <dbReference type="ARBA" id="ARBA00023010"/>
    </source>
</evidence>
<dbReference type="GO" id="GO:0006999">
    <property type="term" value="P:nuclear pore organization"/>
    <property type="evidence" value="ECO:0007669"/>
    <property type="project" value="TreeGrafter"/>
</dbReference>
<dbReference type="GO" id="GO:0051028">
    <property type="term" value="P:mRNA transport"/>
    <property type="evidence" value="ECO:0007669"/>
    <property type="project" value="UniProtKB-UniRule"/>
</dbReference>
<protein>
    <recommendedName>
        <fullName evidence="10">RRM Nup35-type domain-containing protein</fullName>
    </recommendedName>
</protein>